<dbReference type="EMBL" id="JBHSNQ010000013">
    <property type="protein sequence ID" value="MFC5540460.1"/>
    <property type="molecule type" value="Genomic_DNA"/>
</dbReference>
<feature type="transmembrane region" description="Helical" evidence="1">
    <location>
        <begin position="59"/>
        <end position="82"/>
    </location>
</feature>
<reference evidence="3" key="1">
    <citation type="journal article" date="2019" name="Int. J. Syst. Evol. Microbiol.">
        <title>The Global Catalogue of Microorganisms (GCM) 10K type strain sequencing project: providing services to taxonomists for standard genome sequencing and annotation.</title>
        <authorList>
            <consortium name="The Broad Institute Genomics Platform"/>
            <consortium name="The Broad Institute Genome Sequencing Center for Infectious Disease"/>
            <person name="Wu L."/>
            <person name="Ma J."/>
        </authorList>
    </citation>
    <scope>NUCLEOTIDE SEQUENCE [LARGE SCALE GENOMIC DNA]</scope>
    <source>
        <strain evidence="3">CCUG 56331</strain>
    </source>
</reference>
<evidence type="ECO:0000313" key="2">
    <source>
        <dbReference type="EMBL" id="MFC5540460.1"/>
    </source>
</evidence>
<comment type="caution">
    <text evidence="2">The sequence shown here is derived from an EMBL/GenBank/DDBJ whole genome shotgun (WGS) entry which is preliminary data.</text>
</comment>
<feature type="transmembrane region" description="Helical" evidence="1">
    <location>
        <begin position="102"/>
        <end position="129"/>
    </location>
</feature>
<name>A0ABW0RAP0_9BACL</name>
<keyword evidence="3" id="KW-1185">Reference proteome</keyword>
<gene>
    <name evidence="2" type="ORF">ACFPOH_01445</name>
</gene>
<proteinExistence type="predicted"/>
<keyword evidence="1" id="KW-0812">Transmembrane</keyword>
<organism evidence="2 3">
    <name type="scientific">Ureibacillus suwonensis</name>
    <dbReference type="NCBI Taxonomy" id="313007"/>
    <lineage>
        <taxon>Bacteria</taxon>
        <taxon>Bacillati</taxon>
        <taxon>Bacillota</taxon>
        <taxon>Bacilli</taxon>
        <taxon>Bacillales</taxon>
        <taxon>Caryophanaceae</taxon>
        <taxon>Ureibacillus</taxon>
    </lineage>
</organism>
<dbReference type="PANTHER" id="PTHR43471">
    <property type="entry name" value="ABC TRANSPORTER PERMEASE"/>
    <property type="match status" value="1"/>
</dbReference>
<feature type="transmembrane region" description="Helical" evidence="1">
    <location>
        <begin position="169"/>
        <end position="195"/>
    </location>
</feature>
<keyword evidence="1" id="KW-0472">Membrane</keyword>
<feature type="transmembrane region" description="Helical" evidence="1">
    <location>
        <begin position="141"/>
        <end position="163"/>
    </location>
</feature>
<accession>A0ABW0RAP0</accession>
<protein>
    <submittedName>
        <fullName evidence="2">ABC transporter permease</fullName>
    </submittedName>
</protein>
<keyword evidence="1" id="KW-1133">Transmembrane helix</keyword>
<sequence>MGNPFLMLGKFILLEWKQMLRSRWLQLVAILFIFVFVAIVMIQQLALPDIEGFTRQTASFLNLLLFLLPLFTLTIGGMSVAGDVESGWFSLLKTYPMKIVQYVLGKFIALIGSFIFIVLLALGVVFTLGGLFGGVKVPFELLIIAFGLIFIFSSIAILLGSLAKNRLHALAISLVVWALLLLLLSYLVMAVGTVVPGHVLQKLTIVMLHINPADWLRFGYFLLSHQTAVLGPTYYDLIAFYESAFGTIVFVAVTLLWIALPLIVATIKLKKLGVEK</sequence>
<dbReference type="Pfam" id="PF12679">
    <property type="entry name" value="ABC2_membrane_2"/>
    <property type="match status" value="1"/>
</dbReference>
<evidence type="ECO:0000256" key="1">
    <source>
        <dbReference type="SAM" id="Phobius"/>
    </source>
</evidence>
<feature type="transmembrane region" description="Helical" evidence="1">
    <location>
        <begin position="24"/>
        <end position="47"/>
    </location>
</feature>
<evidence type="ECO:0000313" key="3">
    <source>
        <dbReference type="Proteomes" id="UP001595978"/>
    </source>
</evidence>
<dbReference type="RefSeq" id="WP_342470098.1">
    <property type="nucleotide sequence ID" value="NZ_JBHSNQ010000013.1"/>
</dbReference>
<feature type="transmembrane region" description="Helical" evidence="1">
    <location>
        <begin position="247"/>
        <end position="267"/>
    </location>
</feature>
<dbReference type="Proteomes" id="UP001595978">
    <property type="component" value="Unassembled WGS sequence"/>
</dbReference>